<dbReference type="STRING" id="188477.A0A433U1B8"/>
<comment type="caution">
    <text evidence="2">The sequence shown here is derived from an EMBL/GenBank/DDBJ whole genome shotgun (WGS) entry which is preliminary data.</text>
</comment>
<dbReference type="FunFam" id="3.30.830.10:FF:000013">
    <property type="entry name" value="Mitochondrial presequence protease"/>
    <property type="match status" value="1"/>
</dbReference>
<dbReference type="GO" id="GO:0005759">
    <property type="term" value="C:mitochondrial matrix"/>
    <property type="evidence" value="ECO:0007669"/>
    <property type="project" value="TreeGrafter"/>
</dbReference>
<name>A0A433U1B8_ELYCH</name>
<organism evidence="2 3">
    <name type="scientific">Elysia chlorotica</name>
    <name type="common">Eastern emerald elysia</name>
    <name type="synonym">Sea slug</name>
    <dbReference type="NCBI Taxonomy" id="188477"/>
    <lineage>
        <taxon>Eukaryota</taxon>
        <taxon>Metazoa</taxon>
        <taxon>Spiralia</taxon>
        <taxon>Lophotrochozoa</taxon>
        <taxon>Mollusca</taxon>
        <taxon>Gastropoda</taxon>
        <taxon>Heterobranchia</taxon>
        <taxon>Euthyneura</taxon>
        <taxon>Panpulmonata</taxon>
        <taxon>Sacoglossa</taxon>
        <taxon>Placobranchoidea</taxon>
        <taxon>Plakobranchidae</taxon>
        <taxon>Elysia</taxon>
    </lineage>
</organism>
<dbReference type="GO" id="GO:0016485">
    <property type="term" value="P:protein processing"/>
    <property type="evidence" value="ECO:0007669"/>
    <property type="project" value="TreeGrafter"/>
</dbReference>
<evidence type="ECO:0000313" key="3">
    <source>
        <dbReference type="Proteomes" id="UP000271974"/>
    </source>
</evidence>
<accession>A0A433U1B8</accession>
<protein>
    <recommendedName>
        <fullName evidence="1">Presequence protease mitochondrial-type C-terminal domain-containing protein</fullName>
    </recommendedName>
</protein>
<dbReference type="Gene3D" id="3.30.830.10">
    <property type="entry name" value="Metalloenzyme, LuxS/M16 peptidase-like"/>
    <property type="match status" value="2"/>
</dbReference>
<dbReference type="PANTHER" id="PTHR43016:SF13">
    <property type="entry name" value="PRESEQUENCE PROTEASE, MITOCHONDRIAL"/>
    <property type="match status" value="1"/>
</dbReference>
<dbReference type="AlphaFoldDB" id="A0A433U1B8"/>
<keyword evidence="3" id="KW-1185">Reference proteome</keyword>
<dbReference type="InterPro" id="IPR055130">
    <property type="entry name" value="PreP_C"/>
</dbReference>
<evidence type="ECO:0000313" key="2">
    <source>
        <dbReference type="EMBL" id="RUS87596.1"/>
    </source>
</evidence>
<dbReference type="OrthoDB" id="10250783at2759"/>
<sequence>MYSSASGLDIGSQNNEILFGYSQVHTMKKIAEMDDVSEIVYKLQTIADLVLDKSCLRLAMNATPTAMERSVSALKSYLGNIKGVSEMSQVFPEVDEIKATSHKTHYQLPFSVNFVAQSFPAVKYTHKDYAPLNVLATLMSRKFLHREIREKGGAYGSGALMSPGVFSFFSYRDPESVATLDVFHRCGQWAATGDISAEDVEEAKLGVFQKSDKPVPPGSRGQMRFLYDISDDMRQTNRDRLFNVTEEDVRRVAALYLNEEKCPNGVAILGPSNSSIKEDEGWTVVTTEEAAEEKAQA</sequence>
<reference evidence="2 3" key="1">
    <citation type="submission" date="2019-01" db="EMBL/GenBank/DDBJ databases">
        <title>A draft genome assembly of the solar-powered sea slug Elysia chlorotica.</title>
        <authorList>
            <person name="Cai H."/>
            <person name="Li Q."/>
            <person name="Fang X."/>
            <person name="Li J."/>
            <person name="Curtis N.E."/>
            <person name="Altenburger A."/>
            <person name="Shibata T."/>
            <person name="Feng M."/>
            <person name="Maeda T."/>
            <person name="Schwartz J.A."/>
            <person name="Shigenobu S."/>
            <person name="Lundholm N."/>
            <person name="Nishiyama T."/>
            <person name="Yang H."/>
            <person name="Hasebe M."/>
            <person name="Li S."/>
            <person name="Pierce S.K."/>
            <person name="Wang J."/>
        </authorList>
    </citation>
    <scope>NUCLEOTIDE SEQUENCE [LARGE SCALE GENOMIC DNA]</scope>
    <source>
        <strain evidence="2">EC2010</strain>
        <tissue evidence="2">Whole organism of an adult</tissue>
    </source>
</reference>
<feature type="domain" description="Presequence protease mitochondrial-type C-terminal" evidence="1">
    <location>
        <begin position="106"/>
        <end position="259"/>
    </location>
</feature>
<evidence type="ECO:0000259" key="1">
    <source>
        <dbReference type="Pfam" id="PF22516"/>
    </source>
</evidence>
<dbReference type="EMBL" id="RQTK01000106">
    <property type="protein sequence ID" value="RUS87596.1"/>
    <property type="molecule type" value="Genomic_DNA"/>
</dbReference>
<dbReference type="Pfam" id="PF22516">
    <property type="entry name" value="PreP_C"/>
    <property type="match status" value="1"/>
</dbReference>
<dbReference type="GO" id="GO:0046872">
    <property type="term" value="F:metal ion binding"/>
    <property type="evidence" value="ECO:0007669"/>
    <property type="project" value="InterPro"/>
</dbReference>
<gene>
    <name evidence="2" type="ORF">EGW08_004641</name>
</gene>
<dbReference type="GO" id="GO:0004222">
    <property type="term" value="F:metalloendopeptidase activity"/>
    <property type="evidence" value="ECO:0007669"/>
    <property type="project" value="TreeGrafter"/>
</dbReference>
<dbReference type="SUPFAM" id="SSF63411">
    <property type="entry name" value="LuxS/MPP-like metallohydrolase"/>
    <property type="match status" value="2"/>
</dbReference>
<dbReference type="PANTHER" id="PTHR43016">
    <property type="entry name" value="PRESEQUENCE PROTEASE"/>
    <property type="match status" value="1"/>
</dbReference>
<proteinExistence type="predicted"/>
<dbReference type="InterPro" id="IPR011249">
    <property type="entry name" value="Metalloenz_LuxS/M16"/>
</dbReference>
<dbReference type="Proteomes" id="UP000271974">
    <property type="component" value="Unassembled WGS sequence"/>
</dbReference>